<evidence type="ECO:0000256" key="1">
    <source>
        <dbReference type="SAM" id="Phobius"/>
    </source>
</evidence>
<proteinExistence type="predicted"/>
<dbReference type="EMBL" id="CAJPEV010004944">
    <property type="protein sequence ID" value="CAG0902531.1"/>
    <property type="molecule type" value="Genomic_DNA"/>
</dbReference>
<gene>
    <name evidence="2" type="ORF">DSTB1V02_LOCUS12613</name>
</gene>
<organism evidence="2">
    <name type="scientific">Darwinula stevensoni</name>
    <dbReference type="NCBI Taxonomy" id="69355"/>
    <lineage>
        <taxon>Eukaryota</taxon>
        <taxon>Metazoa</taxon>
        <taxon>Ecdysozoa</taxon>
        <taxon>Arthropoda</taxon>
        <taxon>Crustacea</taxon>
        <taxon>Oligostraca</taxon>
        <taxon>Ostracoda</taxon>
        <taxon>Podocopa</taxon>
        <taxon>Podocopida</taxon>
        <taxon>Darwinulocopina</taxon>
        <taxon>Darwinuloidea</taxon>
        <taxon>Darwinulidae</taxon>
        <taxon>Darwinula</taxon>
    </lineage>
</organism>
<accession>A0A7R9AEP3</accession>
<sequence>MTSSRSRLTAFVLRDSRDPFFLLPYVEAEMDRSMDPLDDGEVRLPSREQTLLAEAVKTLGWVGAIFLAFGFLGLAAGIVPVVLAGVAPVVLLGRLDCENISCGPGREAGDMFDLNYCFRVFFPFFAAFVFFVMGIWIRRLSKAALGELASMGIAGLRKPRYPVAILRVDLARISREGGILPRRGNAFVLLTSRMAEEIPVCGSSECGNGGDSSRSDVFGAGIDGFIVGIGGPRRNEKPGEGSAW</sequence>
<feature type="transmembrane region" description="Helical" evidence="1">
    <location>
        <begin position="59"/>
        <end position="86"/>
    </location>
</feature>
<name>A0A7R9AEP3_9CRUS</name>
<feature type="transmembrane region" description="Helical" evidence="1">
    <location>
        <begin position="120"/>
        <end position="137"/>
    </location>
</feature>
<dbReference type="AlphaFoldDB" id="A0A7R9AEP3"/>
<keyword evidence="1" id="KW-1133">Transmembrane helix</keyword>
<evidence type="ECO:0000313" key="3">
    <source>
        <dbReference type="Proteomes" id="UP000677054"/>
    </source>
</evidence>
<protein>
    <submittedName>
        <fullName evidence="2">Uncharacterized protein</fullName>
    </submittedName>
</protein>
<reference evidence="2" key="1">
    <citation type="submission" date="2020-11" db="EMBL/GenBank/DDBJ databases">
        <authorList>
            <person name="Tran Van P."/>
        </authorList>
    </citation>
    <scope>NUCLEOTIDE SEQUENCE</scope>
</reference>
<evidence type="ECO:0000313" key="2">
    <source>
        <dbReference type="EMBL" id="CAD7252862.1"/>
    </source>
</evidence>
<dbReference type="Proteomes" id="UP000677054">
    <property type="component" value="Unassembled WGS sequence"/>
</dbReference>
<keyword evidence="1" id="KW-0812">Transmembrane</keyword>
<keyword evidence="1" id="KW-0472">Membrane</keyword>
<dbReference type="EMBL" id="LR904461">
    <property type="protein sequence ID" value="CAD7252862.1"/>
    <property type="molecule type" value="Genomic_DNA"/>
</dbReference>
<keyword evidence="3" id="KW-1185">Reference proteome</keyword>